<accession>A0ABP9PJ32</accession>
<dbReference type="Proteomes" id="UP001499852">
    <property type="component" value="Unassembled WGS sequence"/>
</dbReference>
<sequence>MFTEEGREALQAYTQEVPGWNDAQTRIVILNNSWLPAASPLPGLAILHGAEVLNIPSPGTPRIINSTMFVTQPEAPVETDEALKIFLETDAISGQIL</sequence>
<gene>
    <name evidence="1" type="ORF">GCM10023213_41920</name>
</gene>
<keyword evidence="2" id="KW-1185">Reference proteome</keyword>
<evidence type="ECO:0000313" key="1">
    <source>
        <dbReference type="EMBL" id="GAA5147375.1"/>
    </source>
</evidence>
<reference evidence="2" key="1">
    <citation type="journal article" date="2019" name="Int. J. Syst. Evol. Microbiol.">
        <title>The Global Catalogue of Microorganisms (GCM) 10K type strain sequencing project: providing services to taxonomists for standard genome sequencing and annotation.</title>
        <authorList>
            <consortium name="The Broad Institute Genomics Platform"/>
            <consortium name="The Broad Institute Genome Sequencing Center for Infectious Disease"/>
            <person name="Wu L."/>
            <person name="Ma J."/>
        </authorList>
    </citation>
    <scope>NUCLEOTIDE SEQUENCE [LARGE SCALE GENOMIC DNA]</scope>
    <source>
        <strain evidence="2">JCM 18053</strain>
    </source>
</reference>
<organism evidence="1 2">
    <name type="scientific">Prosthecobacter algae</name>
    <dbReference type="NCBI Taxonomy" id="1144682"/>
    <lineage>
        <taxon>Bacteria</taxon>
        <taxon>Pseudomonadati</taxon>
        <taxon>Verrucomicrobiota</taxon>
        <taxon>Verrucomicrobiia</taxon>
        <taxon>Verrucomicrobiales</taxon>
        <taxon>Verrucomicrobiaceae</taxon>
        <taxon>Prosthecobacter</taxon>
    </lineage>
</organism>
<dbReference type="EMBL" id="BAABIA010000010">
    <property type="protein sequence ID" value="GAA5147375.1"/>
    <property type="molecule type" value="Genomic_DNA"/>
</dbReference>
<protein>
    <submittedName>
        <fullName evidence="1">Uncharacterized protein</fullName>
    </submittedName>
</protein>
<proteinExistence type="predicted"/>
<evidence type="ECO:0000313" key="2">
    <source>
        <dbReference type="Proteomes" id="UP001499852"/>
    </source>
</evidence>
<comment type="caution">
    <text evidence="1">The sequence shown here is derived from an EMBL/GenBank/DDBJ whole genome shotgun (WGS) entry which is preliminary data.</text>
</comment>
<name>A0ABP9PJ32_9BACT</name>